<dbReference type="EC" id="7.1.3.1" evidence="2"/>
<comment type="subcellular location">
    <subcellularLocation>
        <location evidence="1">Endomembrane system</location>
        <topology evidence="1">Multi-pass membrane protein</topology>
    </subcellularLocation>
</comment>
<keyword evidence="7" id="KW-1133">Transmembrane helix</keyword>
<comment type="caution">
    <text evidence="10">The sequence shown here is derived from an EMBL/GenBank/DDBJ whole genome shotgun (WGS) entry which is preliminary data.</text>
</comment>
<dbReference type="GO" id="GO:0016020">
    <property type="term" value="C:membrane"/>
    <property type="evidence" value="ECO:0007669"/>
    <property type="project" value="InterPro"/>
</dbReference>
<keyword evidence="4" id="KW-0812">Transmembrane</keyword>
<dbReference type="InterPro" id="IPR004131">
    <property type="entry name" value="PPase-energised_H-pump"/>
</dbReference>
<keyword evidence="9" id="KW-0472">Membrane</keyword>
<proteinExistence type="predicted"/>
<evidence type="ECO:0000256" key="4">
    <source>
        <dbReference type="ARBA" id="ARBA00022692"/>
    </source>
</evidence>
<keyword evidence="5" id="KW-0460">Magnesium</keyword>
<keyword evidence="8" id="KW-0406">Ion transport</keyword>
<name>A0AAD3XKK4_NEPGR</name>
<gene>
    <name evidence="10" type="ORF">Nepgr_009684</name>
</gene>
<dbReference type="GO" id="GO:0012505">
    <property type="term" value="C:endomembrane system"/>
    <property type="evidence" value="ECO:0007669"/>
    <property type="project" value="UniProtKB-SubCell"/>
</dbReference>
<evidence type="ECO:0000313" key="11">
    <source>
        <dbReference type="Proteomes" id="UP001279734"/>
    </source>
</evidence>
<dbReference type="EMBL" id="BSYO01000007">
    <property type="protein sequence ID" value="GMH07844.1"/>
    <property type="molecule type" value="Genomic_DNA"/>
</dbReference>
<keyword evidence="6" id="KW-1278">Translocase</keyword>
<dbReference type="GO" id="GO:0009678">
    <property type="term" value="F:diphosphate hydrolysis-driven proton transmembrane transporter activity"/>
    <property type="evidence" value="ECO:0007669"/>
    <property type="project" value="UniProtKB-EC"/>
</dbReference>
<dbReference type="Pfam" id="PF03030">
    <property type="entry name" value="H_PPase"/>
    <property type="match status" value="1"/>
</dbReference>
<keyword evidence="3" id="KW-0813">Transport</keyword>
<evidence type="ECO:0000256" key="2">
    <source>
        <dbReference type="ARBA" id="ARBA00013242"/>
    </source>
</evidence>
<dbReference type="GO" id="GO:0004427">
    <property type="term" value="F:inorganic diphosphate phosphatase activity"/>
    <property type="evidence" value="ECO:0007669"/>
    <property type="project" value="InterPro"/>
</dbReference>
<evidence type="ECO:0000256" key="9">
    <source>
        <dbReference type="ARBA" id="ARBA00023136"/>
    </source>
</evidence>
<protein>
    <recommendedName>
        <fullName evidence="2">H(+)-exporting diphosphatase</fullName>
        <ecNumber evidence="2">7.1.3.1</ecNumber>
    </recommendedName>
</protein>
<reference evidence="10" key="1">
    <citation type="submission" date="2023-05" db="EMBL/GenBank/DDBJ databases">
        <title>Nepenthes gracilis genome sequencing.</title>
        <authorList>
            <person name="Fukushima K."/>
        </authorList>
    </citation>
    <scope>NUCLEOTIDE SEQUENCE</scope>
    <source>
        <strain evidence="10">SING2019-196</strain>
    </source>
</reference>
<evidence type="ECO:0000256" key="6">
    <source>
        <dbReference type="ARBA" id="ARBA00022967"/>
    </source>
</evidence>
<evidence type="ECO:0000256" key="5">
    <source>
        <dbReference type="ARBA" id="ARBA00022842"/>
    </source>
</evidence>
<keyword evidence="11" id="KW-1185">Reference proteome</keyword>
<dbReference type="PANTHER" id="PTHR31998">
    <property type="entry name" value="K(+)-INSENSITIVE PYROPHOSPHATE-ENERGIZED PROTON PUMP"/>
    <property type="match status" value="1"/>
</dbReference>
<evidence type="ECO:0000256" key="1">
    <source>
        <dbReference type="ARBA" id="ARBA00004127"/>
    </source>
</evidence>
<evidence type="ECO:0000313" key="10">
    <source>
        <dbReference type="EMBL" id="GMH07844.1"/>
    </source>
</evidence>
<evidence type="ECO:0000256" key="7">
    <source>
        <dbReference type="ARBA" id="ARBA00022989"/>
    </source>
</evidence>
<dbReference type="Proteomes" id="UP001279734">
    <property type="component" value="Unassembled WGS sequence"/>
</dbReference>
<accession>A0AAD3XKK4</accession>
<dbReference type="AlphaFoldDB" id="A0AAD3XKK4"/>
<evidence type="ECO:0000256" key="3">
    <source>
        <dbReference type="ARBA" id="ARBA00022448"/>
    </source>
</evidence>
<organism evidence="10 11">
    <name type="scientific">Nepenthes gracilis</name>
    <name type="common">Slender pitcher plant</name>
    <dbReference type="NCBI Taxonomy" id="150966"/>
    <lineage>
        <taxon>Eukaryota</taxon>
        <taxon>Viridiplantae</taxon>
        <taxon>Streptophyta</taxon>
        <taxon>Embryophyta</taxon>
        <taxon>Tracheophyta</taxon>
        <taxon>Spermatophyta</taxon>
        <taxon>Magnoliopsida</taxon>
        <taxon>eudicotyledons</taxon>
        <taxon>Gunneridae</taxon>
        <taxon>Pentapetalae</taxon>
        <taxon>Caryophyllales</taxon>
        <taxon>Nepenthaceae</taxon>
        <taxon>Nepenthes</taxon>
    </lineage>
</organism>
<evidence type="ECO:0000256" key="8">
    <source>
        <dbReference type="ARBA" id="ARBA00023065"/>
    </source>
</evidence>
<sequence>MLIKRVLFLPHSPNVKSYTESRDHTLLKCSLMIISSSSLCSCAMLNYSLSIPPEEASLLIDVANFTTTFSHFTAYPYAGTGFVLTENGRLVLNIVHSLFKLYHGGDWGGLFESMIGHGLDGSMALLGRVGRGIHTKAVDIDTNFVGKVKGKSPKDHPRHSALLLIKLVILLEVWFVRSLIFLDPLSPSSKGLFYL</sequence>